<evidence type="ECO:0000259" key="2">
    <source>
        <dbReference type="Pfam" id="PF20253"/>
    </source>
</evidence>
<evidence type="ECO:0000256" key="1">
    <source>
        <dbReference type="SAM" id="MobiDB-lite"/>
    </source>
</evidence>
<keyword evidence="4" id="KW-1185">Reference proteome</keyword>
<organism evidence="3 4">
    <name type="scientific">Bionectria ochroleuca</name>
    <name type="common">Gliocladium roseum</name>
    <dbReference type="NCBI Taxonomy" id="29856"/>
    <lineage>
        <taxon>Eukaryota</taxon>
        <taxon>Fungi</taxon>
        <taxon>Dikarya</taxon>
        <taxon>Ascomycota</taxon>
        <taxon>Pezizomycotina</taxon>
        <taxon>Sordariomycetes</taxon>
        <taxon>Hypocreomycetidae</taxon>
        <taxon>Hypocreales</taxon>
        <taxon>Bionectriaceae</taxon>
        <taxon>Clonostachys</taxon>
    </lineage>
</organism>
<gene>
    <name evidence="3" type="ORF">CLO192961_LOCUS295671</name>
</gene>
<dbReference type="EMBL" id="CABFNS010000825">
    <property type="protein sequence ID" value="VUC30838.1"/>
    <property type="molecule type" value="Genomic_DNA"/>
</dbReference>
<dbReference type="PANTHER" id="PTHR38795:SF1">
    <property type="entry name" value="DUF6604 DOMAIN-CONTAINING PROTEIN"/>
    <property type="match status" value="1"/>
</dbReference>
<accession>A0ABY6UKS1</accession>
<evidence type="ECO:0000313" key="4">
    <source>
        <dbReference type="Proteomes" id="UP000766486"/>
    </source>
</evidence>
<comment type="caution">
    <text evidence="3">The sequence shown here is derived from an EMBL/GenBank/DDBJ whole genome shotgun (WGS) entry which is preliminary data.</text>
</comment>
<feature type="region of interest" description="Disordered" evidence="1">
    <location>
        <begin position="147"/>
        <end position="181"/>
    </location>
</feature>
<dbReference type="Proteomes" id="UP000766486">
    <property type="component" value="Unassembled WGS sequence"/>
</dbReference>
<sequence>MLPAPLLSVYEEYKKDTNSVAAWLASNARAAGCPPSLLGDGPVTSARLKGRARKLAKSKQPSESTNKRIIPVNRFVPLAEYLTSQKNPAIPVPASVISAIERAITARAGFSMRLAREGEALDAEKNETHSHFVTVLKQTRDILRSKEKSLSVSTAASPPTFSSTSTKPTPEATNNNRFESLPISQPSEEFIEAIPTPRPEPAKNDPNIYEAEQQTSLQDALEVAFMLDKDLVFIRHQIVLTWCRFQDNFCDLPAAALASNTGLDLARFIIRQAEPIFEPHGGLVNFFKILHQAPATSLAGTWPDAAAIGGRFYSGATSTLSFCLSFVLNGDEDMVPTCLANYDSTASRDCMSDKEKLTDEFRLLGNVFVESVASNNFIEGSPVLDEFARETKIALESKQLTFFLVFAGQVILDINQHIRKNALKAFDKMQQELSSIEGIFDSHLKQISGEGGEIIPDLRDVLRILRAVKKDIVFECRQRFARENNLESTPPNERHLLYKLSPIACGLTVFHFRARLYEFGTHPNALGVVEDAAHLYQALYSEGMLNSEWQDLRAIEARLGTSAIFNLGSDMDRPSGTKAISKSLALQKGASLSALKKMMNSSNGWLRTSFPRRIRKTVESRSPLSTFFIDRFVYKSGRVDMRPEDVEKILSLSRFQSLHHSEEGLHFRIVGKSKTQGNDTKGASKRTTHSKLFPHILVKTLSDELSHESFIFAFPYMVVEDLCRELLLNLHTSCLRFAAQQTNPLGLGLPKSPEPLVLFILLRNLHEPPIGKDLYKLATDMFQSKLSTSWNRAGLSMLSDTWQLDMLSDPFSPDDLVKFRDRIRLHESRTAAVLKRVGVFSSFRPSAPESQEAA</sequence>
<dbReference type="InterPro" id="IPR046539">
    <property type="entry name" value="DUF6604"/>
</dbReference>
<proteinExistence type="predicted"/>
<dbReference type="Pfam" id="PF20253">
    <property type="entry name" value="DUF6604"/>
    <property type="match status" value="1"/>
</dbReference>
<feature type="compositionally biased region" description="Polar residues" evidence="1">
    <location>
        <begin position="171"/>
        <end position="181"/>
    </location>
</feature>
<dbReference type="PANTHER" id="PTHR38795">
    <property type="entry name" value="DUF6604 DOMAIN-CONTAINING PROTEIN"/>
    <property type="match status" value="1"/>
</dbReference>
<protein>
    <recommendedName>
        <fullName evidence="2">DUF6604 domain-containing protein</fullName>
    </recommendedName>
</protein>
<reference evidence="3 4" key="1">
    <citation type="submission" date="2019-06" db="EMBL/GenBank/DDBJ databases">
        <authorList>
            <person name="Broberg M."/>
        </authorList>
    </citation>
    <scope>NUCLEOTIDE SEQUENCE [LARGE SCALE GENOMIC DNA]</scope>
</reference>
<evidence type="ECO:0000313" key="3">
    <source>
        <dbReference type="EMBL" id="VUC30838.1"/>
    </source>
</evidence>
<feature type="domain" description="DUF6604" evidence="2">
    <location>
        <begin position="12"/>
        <end position="272"/>
    </location>
</feature>
<name>A0ABY6UKS1_BIOOC</name>
<feature type="compositionally biased region" description="Low complexity" evidence="1">
    <location>
        <begin position="153"/>
        <end position="170"/>
    </location>
</feature>